<dbReference type="RefSeq" id="WP_138643411.1">
    <property type="nucleotide sequence ID" value="NZ_VCKW01000007.1"/>
</dbReference>
<name>A0A5C4JLL6_9ACTN</name>
<dbReference type="GO" id="GO:0003824">
    <property type="term" value="F:catalytic activity"/>
    <property type="evidence" value="ECO:0007669"/>
    <property type="project" value="InterPro"/>
</dbReference>
<dbReference type="InterPro" id="IPR000120">
    <property type="entry name" value="Amidase"/>
</dbReference>
<dbReference type="Pfam" id="PF01425">
    <property type="entry name" value="Amidase"/>
    <property type="match status" value="1"/>
</dbReference>
<dbReference type="PANTHER" id="PTHR11895">
    <property type="entry name" value="TRANSAMIDASE"/>
    <property type="match status" value="1"/>
</dbReference>
<feature type="domain" description="Amidase" evidence="3">
    <location>
        <begin position="26"/>
        <end position="442"/>
    </location>
</feature>
<evidence type="ECO:0000259" key="3">
    <source>
        <dbReference type="Pfam" id="PF01425"/>
    </source>
</evidence>
<dbReference type="Gene3D" id="3.90.1300.10">
    <property type="entry name" value="Amidase signature (AS) domain"/>
    <property type="match status" value="1"/>
</dbReference>
<dbReference type="InterPro" id="IPR020556">
    <property type="entry name" value="Amidase_CS"/>
</dbReference>
<dbReference type="SUPFAM" id="SSF75304">
    <property type="entry name" value="Amidase signature (AS) enzymes"/>
    <property type="match status" value="1"/>
</dbReference>
<dbReference type="InterPro" id="IPR023631">
    <property type="entry name" value="Amidase_dom"/>
</dbReference>
<evidence type="ECO:0000313" key="5">
    <source>
        <dbReference type="Proteomes" id="UP000309174"/>
    </source>
</evidence>
<comment type="caution">
    <text evidence="4">The sequence shown here is derived from an EMBL/GenBank/DDBJ whole genome shotgun (WGS) entry which is preliminary data.</text>
</comment>
<dbReference type="InterPro" id="IPR036928">
    <property type="entry name" value="AS_sf"/>
</dbReference>
<feature type="region of interest" description="Disordered" evidence="2">
    <location>
        <begin position="456"/>
        <end position="483"/>
    </location>
</feature>
<proteinExistence type="inferred from homology"/>
<organism evidence="4 5">
    <name type="scientific">Actinomadura soli</name>
    <dbReference type="NCBI Taxonomy" id="2508997"/>
    <lineage>
        <taxon>Bacteria</taxon>
        <taxon>Bacillati</taxon>
        <taxon>Actinomycetota</taxon>
        <taxon>Actinomycetes</taxon>
        <taxon>Streptosporangiales</taxon>
        <taxon>Thermomonosporaceae</taxon>
        <taxon>Actinomadura</taxon>
    </lineage>
</organism>
<reference evidence="4 5" key="1">
    <citation type="submission" date="2019-05" db="EMBL/GenBank/DDBJ databases">
        <title>Draft genome sequence of Actinomadura sp. 14C53.</title>
        <authorList>
            <person name="Saricaoglu S."/>
            <person name="Isik K."/>
        </authorList>
    </citation>
    <scope>NUCLEOTIDE SEQUENCE [LARGE SCALE GENOMIC DNA]</scope>
    <source>
        <strain evidence="4 5">14C53</strain>
    </source>
</reference>
<keyword evidence="5" id="KW-1185">Reference proteome</keyword>
<sequence>MSSELWRLSAHESGTLIEARELSPVELTEALLERIDELNPHLNAFITVTPERARRDAKAAEARALRGERLGPLDGVPHSIKDLEPTAGIRTTGGSMWAKDHVPGHDSLVVARLGATGSPLLGKTNTPHAGYKDMTDNLLGPPTRNPWDPTRTPGGSSGGAAAAVAAGLGSLAQGGDGGGSVRIPASFCGAVGVKPSNGLIPKWPSSDWYAGLATAGTLTTTVTDAALMLNVLAGPDRRDPLSIDREPPDFIEACRGSVRGLRVAWSPDLGHATVDATVGEVSARAALLFERLGASVEEVRIGWGRLAREIIHPTWAIHFVARFAESAEERPDWIEPSLLAYVRDGHGRSAMEYRRLLARRAELYDRVRQLFDTYDLLLTPTMPATAWPADVEPETPLFDRLPFTYPFNLTGHPAASVPCGLDHAGLPVGLQIVADRHRDDRVIAAAARFEEARPWPVHPPLLDRPAGLPEEPGRSACPQRGAR</sequence>
<gene>
    <name evidence="4" type="ORF">ETD83_02580</name>
</gene>
<dbReference type="OrthoDB" id="9811471at2"/>
<comment type="similarity">
    <text evidence="1">Belongs to the amidase family.</text>
</comment>
<dbReference type="Proteomes" id="UP000309174">
    <property type="component" value="Unassembled WGS sequence"/>
</dbReference>
<dbReference type="EMBL" id="VCKW01000007">
    <property type="protein sequence ID" value="TMR06920.1"/>
    <property type="molecule type" value="Genomic_DNA"/>
</dbReference>
<dbReference type="PROSITE" id="PS00571">
    <property type="entry name" value="AMIDASES"/>
    <property type="match status" value="1"/>
</dbReference>
<evidence type="ECO:0000313" key="4">
    <source>
        <dbReference type="EMBL" id="TMR06920.1"/>
    </source>
</evidence>
<dbReference type="PANTHER" id="PTHR11895:SF7">
    <property type="entry name" value="GLUTAMYL-TRNA(GLN) AMIDOTRANSFERASE SUBUNIT A, MITOCHONDRIAL"/>
    <property type="match status" value="1"/>
</dbReference>
<evidence type="ECO:0000256" key="2">
    <source>
        <dbReference type="SAM" id="MobiDB-lite"/>
    </source>
</evidence>
<protein>
    <submittedName>
        <fullName evidence="4">Amidase</fullName>
    </submittedName>
</protein>
<evidence type="ECO:0000256" key="1">
    <source>
        <dbReference type="ARBA" id="ARBA00009199"/>
    </source>
</evidence>
<dbReference type="AlphaFoldDB" id="A0A5C4JLL6"/>
<accession>A0A5C4JLL6</accession>